<keyword evidence="2" id="KW-0812">Transmembrane</keyword>
<keyword evidence="2" id="KW-1133">Transmembrane helix</keyword>
<dbReference type="AlphaFoldDB" id="A0A2C1LK54"/>
<accession>A0A2C1LK54</accession>
<evidence type="ECO:0000313" key="3">
    <source>
        <dbReference type="EMBL" id="PGU05366.1"/>
    </source>
</evidence>
<evidence type="ECO:0000313" key="4">
    <source>
        <dbReference type="Proteomes" id="UP000225766"/>
    </source>
</evidence>
<reference evidence="3 4" key="1">
    <citation type="submission" date="2017-09" db="EMBL/GenBank/DDBJ databases">
        <title>Large-scale bioinformatics analysis of Bacillus genomes uncovers conserved roles of natural products in bacterial physiology.</title>
        <authorList>
            <consortium name="Agbiome Team Llc"/>
            <person name="Bleich R.M."/>
            <person name="Grubbs K.J."/>
            <person name="Santa Maria K.C."/>
            <person name="Allen S.E."/>
            <person name="Farag S."/>
            <person name="Shank E.A."/>
            <person name="Bowers A."/>
        </authorList>
    </citation>
    <scope>NUCLEOTIDE SEQUENCE [LARGE SCALE GENOMIC DNA]</scope>
    <source>
        <strain evidence="3 4">AFS040105</strain>
    </source>
</reference>
<keyword evidence="2" id="KW-0472">Membrane</keyword>
<gene>
    <name evidence="3" type="ORF">COD19_03890</name>
</gene>
<dbReference type="EMBL" id="NUMG01000004">
    <property type="protein sequence ID" value="PGU05366.1"/>
    <property type="molecule type" value="Genomic_DNA"/>
</dbReference>
<dbReference type="RefSeq" id="WP_098882427.1">
    <property type="nucleotide sequence ID" value="NZ_NUMG01000004.1"/>
</dbReference>
<feature type="transmembrane region" description="Helical" evidence="2">
    <location>
        <begin position="40"/>
        <end position="61"/>
    </location>
</feature>
<comment type="caution">
    <text evidence="3">The sequence shown here is derived from an EMBL/GenBank/DDBJ whole genome shotgun (WGS) entry which is preliminary data.</text>
</comment>
<dbReference type="Proteomes" id="UP000225766">
    <property type="component" value="Unassembled WGS sequence"/>
</dbReference>
<sequence>MRKYLIALIALICLFVINIWMENATEDLYKKWIEPVLEYPIPFTYVLLGGAAIYTIVNLMFQNKEDKINNLQGQVQQYEEQLKEETKGLWRHFKDINKFKVQENVLEVMKTFVNNETNVIAAQLYEYTIKESSKQTTVKVSHLDGYVAEGKELNALLQEYYYLNPQMYADFKKSVFKLKKNNDPSDIMKFIDENREFLDAKSVEELNGDMQASLVYSLTFLAVQSYIGHVMRIEKGQEQALTFTVVSEEKDEVLYNNKRNGILRTILNSVIVLGDFYIFYHNGYNEKKGRIYYTETIKVSGKKQVLLITLNELVLEKEDWVQYIKGVGKDFVELLKDKGLNVEYEQRN</sequence>
<keyword evidence="1" id="KW-0175">Coiled coil</keyword>
<evidence type="ECO:0000256" key="1">
    <source>
        <dbReference type="SAM" id="Coils"/>
    </source>
</evidence>
<name>A0A2C1LK54_BACCE</name>
<feature type="coiled-coil region" evidence="1">
    <location>
        <begin position="61"/>
        <end position="88"/>
    </location>
</feature>
<protein>
    <submittedName>
        <fullName evidence="3">Uncharacterized protein</fullName>
    </submittedName>
</protein>
<organism evidence="3 4">
    <name type="scientific">Bacillus cereus</name>
    <dbReference type="NCBI Taxonomy" id="1396"/>
    <lineage>
        <taxon>Bacteria</taxon>
        <taxon>Bacillati</taxon>
        <taxon>Bacillota</taxon>
        <taxon>Bacilli</taxon>
        <taxon>Bacillales</taxon>
        <taxon>Bacillaceae</taxon>
        <taxon>Bacillus</taxon>
        <taxon>Bacillus cereus group</taxon>
    </lineage>
</organism>
<evidence type="ECO:0000256" key="2">
    <source>
        <dbReference type="SAM" id="Phobius"/>
    </source>
</evidence>
<proteinExistence type="predicted"/>